<evidence type="ECO:0000313" key="3">
    <source>
        <dbReference type="Proteomes" id="UP000233551"/>
    </source>
</evidence>
<feature type="region of interest" description="Disordered" evidence="1">
    <location>
        <begin position="69"/>
        <end position="99"/>
    </location>
</feature>
<protein>
    <submittedName>
        <fullName evidence="2">Uncharacterized protein</fullName>
    </submittedName>
</protein>
<dbReference type="Proteomes" id="UP000233551">
    <property type="component" value="Unassembled WGS sequence"/>
</dbReference>
<evidence type="ECO:0000313" key="2">
    <source>
        <dbReference type="EMBL" id="PKH78175.1"/>
    </source>
</evidence>
<accession>A0A2I0GTE5</accession>
<organism evidence="2 3">
    <name type="scientific">Punica granatum</name>
    <name type="common">Pomegranate</name>
    <dbReference type="NCBI Taxonomy" id="22663"/>
    <lineage>
        <taxon>Eukaryota</taxon>
        <taxon>Viridiplantae</taxon>
        <taxon>Streptophyta</taxon>
        <taxon>Embryophyta</taxon>
        <taxon>Tracheophyta</taxon>
        <taxon>Spermatophyta</taxon>
        <taxon>Magnoliopsida</taxon>
        <taxon>eudicotyledons</taxon>
        <taxon>Gunneridae</taxon>
        <taxon>Pentapetalae</taxon>
        <taxon>rosids</taxon>
        <taxon>malvids</taxon>
        <taxon>Myrtales</taxon>
        <taxon>Lythraceae</taxon>
        <taxon>Punica</taxon>
    </lineage>
</organism>
<dbReference type="EMBL" id="PGOL01044239">
    <property type="protein sequence ID" value="PKH78175.1"/>
    <property type="molecule type" value="Genomic_DNA"/>
</dbReference>
<name>A0A2I0GTE5_PUNGR</name>
<dbReference type="AlphaFoldDB" id="A0A2I0GTE5"/>
<gene>
    <name evidence="2" type="ORF">CRG98_050020</name>
</gene>
<comment type="caution">
    <text evidence="2">The sequence shown here is derived from an EMBL/GenBank/DDBJ whole genome shotgun (WGS) entry which is preliminary data.</text>
</comment>
<proteinExistence type="predicted"/>
<reference evidence="2 3" key="1">
    <citation type="submission" date="2017-11" db="EMBL/GenBank/DDBJ databases">
        <title>De-novo sequencing of pomegranate (Punica granatum L.) genome.</title>
        <authorList>
            <person name="Akparov Z."/>
            <person name="Amiraslanov A."/>
            <person name="Hajiyeva S."/>
            <person name="Abbasov M."/>
            <person name="Kaur K."/>
            <person name="Hamwieh A."/>
            <person name="Solovyev V."/>
            <person name="Salamov A."/>
            <person name="Braich B."/>
            <person name="Kosarev P."/>
            <person name="Mahmoud A."/>
            <person name="Hajiyev E."/>
            <person name="Babayeva S."/>
            <person name="Izzatullayeva V."/>
            <person name="Mammadov A."/>
            <person name="Mammadov A."/>
            <person name="Sharifova S."/>
            <person name="Ojaghi J."/>
            <person name="Eynullazada K."/>
            <person name="Bayramov B."/>
            <person name="Abdulazimova A."/>
            <person name="Shahmuradov I."/>
        </authorList>
    </citation>
    <scope>NUCLEOTIDE SEQUENCE [LARGE SCALE GENOMIC DNA]</scope>
    <source>
        <strain evidence="3">cv. AG2017</strain>
        <tissue evidence="2">Leaf</tissue>
    </source>
</reference>
<keyword evidence="3" id="KW-1185">Reference proteome</keyword>
<evidence type="ECO:0000256" key="1">
    <source>
        <dbReference type="SAM" id="MobiDB-lite"/>
    </source>
</evidence>
<feature type="compositionally biased region" description="Acidic residues" evidence="1">
    <location>
        <begin position="82"/>
        <end position="92"/>
    </location>
</feature>
<sequence>MEALKALDNIVDSKMATVEAIMKEIESIQLQKEQLKKILGLEDKKESLPAETKVPDYIRESAERRTIEQSVQPIKKSWADKAEEESEAEESELSPARIEESAVGSKLPIASTAVVEAKSSIAVLPAVPLEPQWRS</sequence>